<dbReference type="Gene3D" id="3.40.50.11090">
    <property type="match status" value="1"/>
</dbReference>
<comment type="similarity">
    <text evidence="1">Belongs to the glycosyltransferase 2 family.</text>
</comment>
<gene>
    <name evidence="6" type="ORF">H7965_06740</name>
</gene>
<keyword evidence="7" id="KW-1185">Reference proteome</keyword>
<dbReference type="PANTHER" id="PTHR43179:SF12">
    <property type="entry name" value="GALACTOFURANOSYLTRANSFERASE GLFT2"/>
    <property type="match status" value="1"/>
</dbReference>
<keyword evidence="4" id="KW-0175">Coiled coil</keyword>
<keyword evidence="3" id="KW-0808">Transferase</keyword>
<protein>
    <submittedName>
        <fullName evidence="6">Glycosyltransferase</fullName>
    </submittedName>
</protein>
<dbReference type="Pfam" id="PF13692">
    <property type="entry name" value="Glyco_trans_1_4"/>
    <property type="match status" value="1"/>
</dbReference>
<evidence type="ECO:0000256" key="2">
    <source>
        <dbReference type="ARBA" id="ARBA00022676"/>
    </source>
</evidence>
<feature type="coiled-coil region" evidence="4">
    <location>
        <begin position="254"/>
        <end position="361"/>
    </location>
</feature>
<dbReference type="SUPFAM" id="SSF53448">
    <property type="entry name" value="Nucleotide-diphospho-sugar transferases"/>
    <property type="match status" value="1"/>
</dbReference>
<dbReference type="Gene3D" id="3.90.550.10">
    <property type="entry name" value="Spore Coat Polysaccharide Biosynthesis Protein SpsA, Chain A"/>
    <property type="match status" value="1"/>
</dbReference>
<organism evidence="6 7">
    <name type="scientific">Siccirubricoccus deserti</name>
    <dbReference type="NCBI Taxonomy" id="2013562"/>
    <lineage>
        <taxon>Bacteria</taxon>
        <taxon>Pseudomonadati</taxon>
        <taxon>Pseudomonadota</taxon>
        <taxon>Alphaproteobacteria</taxon>
        <taxon>Acetobacterales</taxon>
        <taxon>Roseomonadaceae</taxon>
        <taxon>Siccirubricoccus</taxon>
    </lineage>
</organism>
<dbReference type="InterPro" id="IPR029063">
    <property type="entry name" value="SAM-dependent_MTases_sf"/>
</dbReference>
<dbReference type="SUPFAM" id="SSF53756">
    <property type="entry name" value="UDP-Glycosyltransferase/glycogen phosphorylase"/>
    <property type="match status" value="1"/>
</dbReference>
<accession>A0A9X0QY35</accession>
<dbReference type="AlphaFoldDB" id="A0A9X0QY35"/>
<evidence type="ECO:0000256" key="3">
    <source>
        <dbReference type="ARBA" id="ARBA00022679"/>
    </source>
</evidence>
<dbReference type="CDD" id="cd03801">
    <property type="entry name" value="GT4_PimA-like"/>
    <property type="match status" value="1"/>
</dbReference>
<reference evidence="6" key="1">
    <citation type="submission" date="2020-08" db="EMBL/GenBank/DDBJ databases">
        <authorList>
            <person name="Hu Y."/>
            <person name="Nguyen S.V."/>
            <person name="Li F."/>
            <person name="Fanning S."/>
        </authorList>
    </citation>
    <scope>NUCLEOTIDE SEQUENCE</scope>
    <source>
        <strain evidence="6">SYSU D8009</strain>
    </source>
</reference>
<sequence>MDLNLTGRPMRALSPLPETTAALDLGAELEWQPDHLAPSAWHEHVPFAFWLVKALRPGSILELGTHWGVSYGAFCQAVERLGLAARCHAVDSWEGDEHAGHYGAEVFAAVSAVNEQRWRGFSSLLRTSFDDARGYFGPGEIDLLHIDGLHTEAAVTHDFEQWQETLSDRAVVLFHDINVREREFGVWRLWQSLKAEHPHFEFVHGHGLGVLGLGSRIPPTVAALFDASAEPERAAAIRTLFARRGEAVRDRWLRQDAEARLRQSAEQLAAASAAATAAQAAGSAAAEAAAARQAELEARLTAETARLQAERDALKGQLDRLRDVTAADHAALDRLRRQLEVARGERRTAEAERAAREAEARQAVAAVECLRTEMQGIRAHRDAIVASTSWRLTRPLRVAIRLARGERVDLPRLRRLAMPFRRRLGLPQTDLANPVVPAAPAPTLAAPPGLPALPAPRLDPVDIVVCVHNAPEDVRRCLASVLAGTLPPYRLVLVDDGSGPETRELLAGFAHRHGATLIRHEVAQGYTRAANAGLRRTDAPWVVLLNSDTIVTDGWLDRMVEQAAADPRIGILGPLSNTASWQSVPEVQQGGDWAENPLPEGISVAEMGRLVARAAARQALPLPFLNGFCLLLRRRLIEEIGLFDEEIFGAGYGEENDYCVRARKGGWSLAVADDVFIYHAQSRSYSHDRRRALVAQADQALVEKHSAPEHIWPQVHFCRDSLGMAGIRARIGAAVARREWVEGGRARFEGRRIAFILPIITEGGGGNVVLQEAQALGRMGIDVTLLNFSRHRASFEASYGALDIPVLYADDEAGITALAGDPALGFDAVVATTCFSMFWLPAAATGQAVAYYIQDFEPYFFPASDPLHAAAHSTYSMRPEIRRFTKTAWNAEEVVRHGGYRPAVIGPSVDIDLFRPAPGAVERREGPVRVTAMVRPSTPRRQAGLTVQVLQRLRARCGGAVSLTAFGADQAELAQHGLDLSGIHSHGRLDRGAMAALLRESDVFLDLSEYQAMGLTALEAMASGCAVLLPERGGAAEISAAGTAALLVDTADPARAEAAALRLVEDVELRAAMRLAAVAEAARHPPEAAACRMLEAIFATTGRKKEMAPDAAAAPAA</sequence>
<proteinExistence type="inferred from homology"/>
<dbReference type="Pfam" id="PF00535">
    <property type="entry name" value="Glycos_transf_2"/>
    <property type="match status" value="1"/>
</dbReference>
<feature type="domain" description="Glycosyltransferase 2-like" evidence="5">
    <location>
        <begin position="463"/>
        <end position="574"/>
    </location>
</feature>
<evidence type="ECO:0000313" key="7">
    <source>
        <dbReference type="Proteomes" id="UP000600101"/>
    </source>
</evidence>
<evidence type="ECO:0000256" key="4">
    <source>
        <dbReference type="SAM" id="Coils"/>
    </source>
</evidence>
<dbReference type="InterPro" id="IPR001173">
    <property type="entry name" value="Glyco_trans_2-like"/>
</dbReference>
<dbReference type="Gene3D" id="3.40.50.150">
    <property type="entry name" value="Vaccinia Virus protein VP39"/>
    <property type="match status" value="1"/>
</dbReference>
<dbReference type="Pfam" id="PF13578">
    <property type="entry name" value="Methyltransf_24"/>
    <property type="match status" value="1"/>
</dbReference>
<evidence type="ECO:0000313" key="6">
    <source>
        <dbReference type="EMBL" id="MBC4015018.1"/>
    </source>
</evidence>
<dbReference type="PANTHER" id="PTHR43179">
    <property type="entry name" value="RHAMNOSYLTRANSFERASE WBBL"/>
    <property type="match status" value="1"/>
</dbReference>
<comment type="caution">
    <text evidence="6">The sequence shown here is derived from an EMBL/GenBank/DDBJ whole genome shotgun (WGS) entry which is preliminary data.</text>
</comment>
<keyword evidence="2" id="KW-0328">Glycosyltransferase</keyword>
<dbReference type="InterPro" id="IPR029044">
    <property type="entry name" value="Nucleotide-diphossugar_trans"/>
</dbReference>
<dbReference type="Gene3D" id="3.40.50.2000">
    <property type="entry name" value="Glycogen Phosphorylase B"/>
    <property type="match status" value="1"/>
</dbReference>
<evidence type="ECO:0000256" key="1">
    <source>
        <dbReference type="ARBA" id="ARBA00006739"/>
    </source>
</evidence>
<dbReference type="Proteomes" id="UP000600101">
    <property type="component" value="Unassembled WGS sequence"/>
</dbReference>
<dbReference type="SUPFAM" id="SSF53335">
    <property type="entry name" value="S-adenosyl-L-methionine-dependent methyltransferases"/>
    <property type="match status" value="1"/>
</dbReference>
<dbReference type="GO" id="GO:0016757">
    <property type="term" value="F:glycosyltransferase activity"/>
    <property type="evidence" value="ECO:0007669"/>
    <property type="project" value="UniProtKB-KW"/>
</dbReference>
<name>A0A9X0QY35_9PROT</name>
<dbReference type="CDD" id="cd04186">
    <property type="entry name" value="GT_2_like_c"/>
    <property type="match status" value="1"/>
</dbReference>
<dbReference type="EMBL" id="JACOMF010000005">
    <property type="protein sequence ID" value="MBC4015018.1"/>
    <property type="molecule type" value="Genomic_DNA"/>
</dbReference>
<evidence type="ECO:0000259" key="5">
    <source>
        <dbReference type="Pfam" id="PF00535"/>
    </source>
</evidence>